<keyword evidence="4" id="KW-1185">Reference proteome</keyword>
<evidence type="ECO:0000313" key="3">
    <source>
        <dbReference type="Proteomes" id="UP000663825"/>
    </source>
</evidence>
<comment type="caution">
    <text evidence="1">The sequence shown here is derived from an EMBL/GenBank/DDBJ whole genome shotgun (WGS) entry which is preliminary data.</text>
</comment>
<name>A0A817TR92_9BILA</name>
<evidence type="ECO:0000313" key="2">
    <source>
        <dbReference type="EMBL" id="CAF4896739.1"/>
    </source>
</evidence>
<dbReference type="EMBL" id="CAJNXB010003465">
    <property type="protein sequence ID" value="CAF3315129.1"/>
    <property type="molecule type" value="Genomic_DNA"/>
</dbReference>
<reference evidence="1" key="1">
    <citation type="submission" date="2021-02" db="EMBL/GenBank/DDBJ databases">
        <authorList>
            <person name="Nowell W R."/>
        </authorList>
    </citation>
    <scope>NUCLEOTIDE SEQUENCE</scope>
</reference>
<sequence>MNRINERNLQEDEFISIDDLNEDEEEELREHLDMHSIIVSSSR</sequence>
<dbReference type="EMBL" id="CAJOBP010075353">
    <property type="protein sequence ID" value="CAF4896739.1"/>
    <property type="molecule type" value="Genomic_DNA"/>
</dbReference>
<proteinExistence type="predicted"/>
<gene>
    <name evidence="1" type="ORF">TIS948_LOCUS19651</name>
    <name evidence="2" type="ORF">UJA718_LOCUS45324</name>
</gene>
<dbReference type="Proteomes" id="UP000663873">
    <property type="component" value="Unassembled WGS sequence"/>
</dbReference>
<organism evidence="1 3">
    <name type="scientific">Rotaria socialis</name>
    <dbReference type="NCBI Taxonomy" id="392032"/>
    <lineage>
        <taxon>Eukaryota</taxon>
        <taxon>Metazoa</taxon>
        <taxon>Spiralia</taxon>
        <taxon>Gnathifera</taxon>
        <taxon>Rotifera</taxon>
        <taxon>Eurotatoria</taxon>
        <taxon>Bdelloidea</taxon>
        <taxon>Philodinida</taxon>
        <taxon>Philodinidae</taxon>
        <taxon>Rotaria</taxon>
    </lineage>
</organism>
<evidence type="ECO:0000313" key="4">
    <source>
        <dbReference type="Proteomes" id="UP000663873"/>
    </source>
</evidence>
<protein>
    <submittedName>
        <fullName evidence="1">Uncharacterized protein</fullName>
    </submittedName>
</protein>
<feature type="non-terminal residue" evidence="1">
    <location>
        <position position="43"/>
    </location>
</feature>
<accession>A0A817TR92</accession>
<dbReference type="Proteomes" id="UP000663825">
    <property type="component" value="Unassembled WGS sequence"/>
</dbReference>
<evidence type="ECO:0000313" key="1">
    <source>
        <dbReference type="EMBL" id="CAF3315129.1"/>
    </source>
</evidence>
<dbReference type="AlphaFoldDB" id="A0A817TR92"/>